<reference evidence="2" key="1">
    <citation type="submission" date="2018-03" db="EMBL/GenBank/DDBJ databases">
        <title>Ecological and genomic features of two cosmopolitan and abundant freshwater picocyanobacteria.</title>
        <authorList>
            <person name="Cabello-Yeves P.J."/>
            <person name="Picazo A."/>
            <person name="Camacho A."/>
            <person name="Callieri C."/>
            <person name="Rosselli R."/>
            <person name="Roda-Garcia J."/>
            <person name="Coutinho F.H."/>
            <person name="Rodriguez-Valera F."/>
        </authorList>
    </citation>
    <scope>NUCLEOTIDE SEQUENCE [LARGE SCALE GENOMIC DNA]</scope>
    <source>
        <strain evidence="2">Tous</strain>
    </source>
</reference>
<dbReference type="SUPFAM" id="SSF53795">
    <property type="entry name" value="PEP carboxykinase-like"/>
    <property type="match status" value="1"/>
</dbReference>
<name>A0A2P7EAS9_9SYNE</name>
<dbReference type="Gene3D" id="3.40.50.300">
    <property type="entry name" value="P-loop containing nucleotide triphosphate hydrolases"/>
    <property type="match status" value="1"/>
</dbReference>
<feature type="non-terminal residue" evidence="1">
    <location>
        <position position="1"/>
    </location>
</feature>
<keyword evidence="2" id="KW-1185">Reference proteome</keyword>
<dbReference type="Proteomes" id="UP000240206">
    <property type="component" value="Unassembled WGS sequence"/>
</dbReference>
<gene>
    <name evidence="1" type="ORF">C7K08_13920</name>
</gene>
<dbReference type="RefSeq" id="WP_106501119.1">
    <property type="nucleotide sequence ID" value="NZ_PXVC01000170.1"/>
</dbReference>
<evidence type="ECO:0000313" key="2">
    <source>
        <dbReference type="Proteomes" id="UP000240206"/>
    </source>
</evidence>
<organism evidence="1 2">
    <name type="scientific">Synechococcus lacustris str. Tous</name>
    <dbReference type="NCBI Taxonomy" id="1910958"/>
    <lineage>
        <taxon>Bacteria</taxon>
        <taxon>Bacillati</taxon>
        <taxon>Cyanobacteriota</taxon>
        <taxon>Cyanophyceae</taxon>
        <taxon>Synechococcales</taxon>
        <taxon>Synechococcaceae</taxon>
        <taxon>Synechococcus</taxon>
    </lineage>
</organism>
<protein>
    <submittedName>
        <fullName evidence="1">Uncharacterized protein</fullName>
    </submittedName>
</protein>
<proteinExistence type="predicted"/>
<dbReference type="AlphaFoldDB" id="A0A2P7EAS9"/>
<accession>A0A2P7EAS9</accession>
<dbReference type="InterPro" id="IPR027417">
    <property type="entry name" value="P-loop_NTPase"/>
</dbReference>
<sequence length="278" mass="30837">STQCLQLAAREWRLALESIGWFRAAAGESLEYQRWDDSVSNRDLRTFLVTSGLGALAIQRACLVLHGTALERNGEAVLLLGLPATGKSTLSLCLQQHGWQLISSEIVVVDKNMKIWPGVQQLKLWHDAAVALDLDWHHLPLVRRGLKRYALLGDQLNCLDSAAPLRCIYQLMRERQQSKSEADVLASSIKSSQAFSQQHALLVLRNNAFHARVVRGMECEQQLFMQASALARSVPIYTLRVPDGVRAMKNACAMVDLLDPASIQEPNIEEGTKGESDA</sequence>
<comment type="caution">
    <text evidence="1">The sequence shown here is derived from an EMBL/GenBank/DDBJ whole genome shotgun (WGS) entry which is preliminary data.</text>
</comment>
<dbReference type="EMBL" id="PXVC01000170">
    <property type="protein sequence ID" value="PSI00298.1"/>
    <property type="molecule type" value="Genomic_DNA"/>
</dbReference>
<evidence type="ECO:0000313" key="1">
    <source>
        <dbReference type="EMBL" id="PSI00298.1"/>
    </source>
</evidence>